<proteinExistence type="inferred from homology"/>
<accession>A0A6J4M281</accession>
<comment type="subcellular location">
    <subcellularLocation>
        <location evidence="2">Membrane</location>
        <topology evidence="2">Peripheral membrane protein</topology>
    </subcellularLocation>
</comment>
<dbReference type="Gene3D" id="1.10.287.80">
    <property type="entry name" value="ATP synthase, gamma subunit, helix hairpin domain"/>
    <property type="match status" value="1"/>
</dbReference>
<comment type="function">
    <text evidence="1">Produces ATP from ADP in the presence of a proton gradient across the membrane. The gamma chain is believed to be important in regulating ATPase activity and the flow of protons through the CF(0) complex.</text>
</comment>
<evidence type="ECO:0000256" key="1">
    <source>
        <dbReference type="ARBA" id="ARBA00003456"/>
    </source>
</evidence>
<dbReference type="AlphaFoldDB" id="A0A6J4M281"/>
<dbReference type="EMBL" id="CADCTX010000743">
    <property type="protein sequence ID" value="CAA9346082.1"/>
    <property type="molecule type" value="Genomic_DNA"/>
</dbReference>
<dbReference type="SUPFAM" id="SSF52943">
    <property type="entry name" value="ATP synthase (F1-ATPase), gamma subunit"/>
    <property type="match status" value="1"/>
</dbReference>
<evidence type="ECO:0000256" key="2">
    <source>
        <dbReference type="ARBA" id="ARBA00004170"/>
    </source>
</evidence>
<keyword evidence="5" id="KW-0375">Hydrogen ion transport</keyword>
<evidence type="ECO:0000313" key="10">
    <source>
        <dbReference type="EMBL" id="CAA9346082.1"/>
    </source>
</evidence>
<sequence>MRNSVYRALVETAAAEQGARRTAMKSATDNAGEILNGLKRTYNRARQAQITQEIAEIVGGAAAL</sequence>
<evidence type="ECO:0000256" key="3">
    <source>
        <dbReference type="ARBA" id="ARBA00007681"/>
    </source>
</evidence>
<dbReference type="PANTHER" id="PTHR11693">
    <property type="entry name" value="ATP SYNTHASE GAMMA CHAIN"/>
    <property type="match status" value="1"/>
</dbReference>
<evidence type="ECO:0000256" key="4">
    <source>
        <dbReference type="ARBA" id="ARBA00022448"/>
    </source>
</evidence>
<dbReference type="InterPro" id="IPR023632">
    <property type="entry name" value="ATP_synth_F1_gsu_CS"/>
</dbReference>
<dbReference type="GO" id="GO:0016787">
    <property type="term" value="F:hydrolase activity"/>
    <property type="evidence" value="ECO:0007669"/>
    <property type="project" value="UniProtKB-KW"/>
</dbReference>
<dbReference type="PROSITE" id="PS00153">
    <property type="entry name" value="ATPASE_GAMMA"/>
    <property type="match status" value="1"/>
</dbReference>
<reference evidence="10" key="1">
    <citation type="submission" date="2020-02" db="EMBL/GenBank/DDBJ databases">
        <authorList>
            <person name="Meier V. D."/>
        </authorList>
    </citation>
    <scope>NUCLEOTIDE SEQUENCE</scope>
    <source>
        <strain evidence="10">AVDCRST_MAG40</strain>
    </source>
</reference>
<dbReference type="InterPro" id="IPR000131">
    <property type="entry name" value="ATP_synth_F1_gsu"/>
</dbReference>
<dbReference type="PRINTS" id="PR00126">
    <property type="entry name" value="ATPASEGAMMA"/>
</dbReference>
<keyword evidence="7" id="KW-0472">Membrane</keyword>
<evidence type="ECO:0000256" key="9">
    <source>
        <dbReference type="ARBA" id="ARBA00023310"/>
    </source>
</evidence>
<evidence type="ECO:0000256" key="6">
    <source>
        <dbReference type="ARBA" id="ARBA00023065"/>
    </source>
</evidence>
<keyword evidence="8" id="KW-0139">CF(1)</keyword>
<dbReference type="EC" id="3.6.3.14" evidence="10"/>
<gene>
    <name evidence="10" type="ORF">AVDCRST_MAG40-2642</name>
</gene>
<dbReference type="PANTHER" id="PTHR11693:SF22">
    <property type="entry name" value="ATP SYNTHASE SUBUNIT GAMMA, MITOCHONDRIAL"/>
    <property type="match status" value="1"/>
</dbReference>
<evidence type="ECO:0000256" key="8">
    <source>
        <dbReference type="ARBA" id="ARBA00023196"/>
    </source>
</evidence>
<dbReference type="Pfam" id="PF00231">
    <property type="entry name" value="ATP-synt"/>
    <property type="match status" value="1"/>
</dbReference>
<name>A0A6J4M281_9BACT</name>
<comment type="similarity">
    <text evidence="3">Belongs to the ATPase gamma chain family.</text>
</comment>
<dbReference type="GO" id="GO:0046933">
    <property type="term" value="F:proton-transporting ATP synthase activity, rotational mechanism"/>
    <property type="evidence" value="ECO:0007669"/>
    <property type="project" value="InterPro"/>
</dbReference>
<keyword evidence="6" id="KW-0406">Ion transport</keyword>
<dbReference type="InterPro" id="IPR035968">
    <property type="entry name" value="ATP_synth_F1_ATPase_gsu"/>
</dbReference>
<organism evidence="10">
    <name type="scientific">uncultured Gemmatimonadaceae bacterium</name>
    <dbReference type="NCBI Taxonomy" id="246130"/>
    <lineage>
        <taxon>Bacteria</taxon>
        <taxon>Pseudomonadati</taxon>
        <taxon>Gemmatimonadota</taxon>
        <taxon>Gemmatimonadia</taxon>
        <taxon>Gemmatimonadales</taxon>
        <taxon>Gemmatimonadaceae</taxon>
        <taxon>environmental samples</taxon>
    </lineage>
</organism>
<evidence type="ECO:0000256" key="5">
    <source>
        <dbReference type="ARBA" id="ARBA00022781"/>
    </source>
</evidence>
<evidence type="ECO:0000256" key="7">
    <source>
        <dbReference type="ARBA" id="ARBA00023136"/>
    </source>
</evidence>
<keyword evidence="9" id="KW-0066">ATP synthesis</keyword>
<keyword evidence="10" id="KW-0378">Hydrolase</keyword>
<protein>
    <submittedName>
        <fullName evidence="10">ATP synthase gamma chain</fullName>
        <ecNumber evidence="10">3.6.3.14</ecNumber>
    </submittedName>
</protein>
<keyword evidence="4" id="KW-0813">Transport</keyword>
<dbReference type="GO" id="GO:0045259">
    <property type="term" value="C:proton-transporting ATP synthase complex"/>
    <property type="evidence" value="ECO:0007669"/>
    <property type="project" value="UniProtKB-KW"/>
</dbReference>